<dbReference type="EMBL" id="JACXJA010000005">
    <property type="protein sequence ID" value="MBD2861125.1"/>
    <property type="molecule type" value="Genomic_DNA"/>
</dbReference>
<reference evidence="1" key="1">
    <citation type="submission" date="2020-09" db="EMBL/GenBank/DDBJ databases">
        <title>A novel bacterium of genus Paenibacillus, isolated from South China Sea.</title>
        <authorList>
            <person name="Huang H."/>
            <person name="Mo K."/>
            <person name="Hu Y."/>
        </authorList>
    </citation>
    <scope>NUCLEOTIDE SEQUENCE</scope>
    <source>
        <strain evidence="1">IB182363</strain>
    </source>
</reference>
<dbReference type="RefSeq" id="WP_190924885.1">
    <property type="nucleotide sequence ID" value="NZ_JACXJA010000005.1"/>
</dbReference>
<dbReference type="InterPro" id="IPR025681">
    <property type="entry name" value="COOH-NH2_lig"/>
</dbReference>
<evidence type="ECO:0000313" key="2">
    <source>
        <dbReference type="Proteomes" id="UP000639396"/>
    </source>
</evidence>
<evidence type="ECO:0008006" key="3">
    <source>
        <dbReference type="Google" id="ProtNLM"/>
    </source>
</evidence>
<proteinExistence type="predicted"/>
<protein>
    <recommendedName>
        <fullName evidence="3">Phage phiEco32-like COOH-NH2 ligase-type 2</fullName>
    </recommendedName>
</protein>
<accession>A0A927GY17</accession>
<organism evidence="1 2">
    <name type="scientific">Paenibacillus oceani</name>
    <dbReference type="NCBI Taxonomy" id="2772510"/>
    <lineage>
        <taxon>Bacteria</taxon>
        <taxon>Bacillati</taxon>
        <taxon>Bacillota</taxon>
        <taxon>Bacilli</taxon>
        <taxon>Bacillales</taxon>
        <taxon>Paenibacillaceae</taxon>
        <taxon>Paenibacillus</taxon>
    </lineage>
</organism>
<dbReference type="Proteomes" id="UP000639396">
    <property type="component" value="Unassembled WGS sequence"/>
</dbReference>
<sequence>MDVLFTEAERLGLNGREAVEAARNPLLLISLPGLLGYSDLSTTGTMRAVTRRYRFCLFHLEMIAAYRSVTSDVFTAEGLQPVSGSRFARGFLPPTYEREWEPAADEDRLDKRLKRAEKAAGRILYMLGLDYGVVDIGIGADGKPVLLGVEPYPELEQSAALAFGAALAKYREGRVEESGRSLDATLGADPEFLLMNAEGQVVPASAYLPRRGLAGCDHVRIGERLLYPLAELRPDPSPDPGKLFASIRKALYRAAEHIPDRPGMRWLAGGMPARGFALGGHIHLSGLWLNSSLLRVLDNYLALPLMLIEDGRSQTRRPRYGAPGDVRRQPHGGFEYRTLPSWLVTPGITKGVLGLAALLSSSYRELHQRPLRNFELLRAYYEGDKPKLAVAVKPLIDELHELAGYRRYEHMVSPFLRMVHLGISWDESRDIRMGWKIGPWKER</sequence>
<dbReference type="Pfam" id="PF14395">
    <property type="entry name" value="COOH-NH2_lig"/>
    <property type="match status" value="1"/>
</dbReference>
<dbReference type="AlphaFoldDB" id="A0A927GY17"/>
<name>A0A927GY17_9BACL</name>
<gene>
    <name evidence="1" type="ORF">IDH45_03870</name>
</gene>
<evidence type="ECO:0000313" key="1">
    <source>
        <dbReference type="EMBL" id="MBD2861125.1"/>
    </source>
</evidence>
<keyword evidence="2" id="KW-1185">Reference proteome</keyword>
<comment type="caution">
    <text evidence="1">The sequence shown here is derived from an EMBL/GenBank/DDBJ whole genome shotgun (WGS) entry which is preliminary data.</text>
</comment>